<feature type="compositionally biased region" description="Low complexity" evidence="1">
    <location>
        <begin position="171"/>
        <end position="188"/>
    </location>
</feature>
<dbReference type="OMA" id="THEYCHL"/>
<dbReference type="Proteomes" id="UP000188318">
    <property type="component" value="Unassembled WGS sequence"/>
</dbReference>
<evidence type="ECO:0000313" key="4">
    <source>
        <dbReference type="Proteomes" id="UP000188318"/>
    </source>
</evidence>
<dbReference type="Pfam" id="PF10263">
    <property type="entry name" value="SprT-like"/>
    <property type="match status" value="1"/>
</dbReference>
<name>A0A1R3S144_ASPC5</name>
<dbReference type="InterPro" id="IPR006640">
    <property type="entry name" value="SprT-like_domain"/>
</dbReference>
<gene>
    <name evidence="3" type="ORF">ASPCADRAFT_511429</name>
</gene>
<feature type="compositionally biased region" description="Acidic residues" evidence="1">
    <location>
        <begin position="160"/>
        <end position="170"/>
    </location>
</feature>
<proteinExistence type="predicted"/>
<reference evidence="4" key="1">
    <citation type="journal article" date="2017" name="Genome Biol.">
        <title>Comparative genomics reveals high biological diversity and specific adaptations in the industrially and medically important fungal genus Aspergillus.</title>
        <authorList>
            <person name="de Vries R.P."/>
            <person name="Riley R."/>
            <person name="Wiebenga A."/>
            <person name="Aguilar-Osorio G."/>
            <person name="Amillis S."/>
            <person name="Uchima C.A."/>
            <person name="Anderluh G."/>
            <person name="Asadollahi M."/>
            <person name="Askin M."/>
            <person name="Barry K."/>
            <person name="Battaglia E."/>
            <person name="Bayram O."/>
            <person name="Benocci T."/>
            <person name="Braus-Stromeyer S.A."/>
            <person name="Caldana C."/>
            <person name="Canovas D."/>
            <person name="Cerqueira G.C."/>
            <person name="Chen F."/>
            <person name="Chen W."/>
            <person name="Choi C."/>
            <person name="Clum A."/>
            <person name="Dos Santos R.A."/>
            <person name="Damasio A.R."/>
            <person name="Diallinas G."/>
            <person name="Emri T."/>
            <person name="Fekete E."/>
            <person name="Flipphi M."/>
            <person name="Freyberg S."/>
            <person name="Gallo A."/>
            <person name="Gournas C."/>
            <person name="Habgood R."/>
            <person name="Hainaut M."/>
            <person name="Harispe M.L."/>
            <person name="Henrissat B."/>
            <person name="Hilden K.S."/>
            <person name="Hope R."/>
            <person name="Hossain A."/>
            <person name="Karabika E."/>
            <person name="Karaffa L."/>
            <person name="Karanyi Z."/>
            <person name="Krasevec N."/>
            <person name="Kuo A."/>
            <person name="Kusch H."/>
            <person name="LaButti K."/>
            <person name="Lagendijk E.L."/>
            <person name="Lapidus A."/>
            <person name="Levasseur A."/>
            <person name="Lindquist E."/>
            <person name="Lipzen A."/>
            <person name="Logrieco A.F."/>
            <person name="MacCabe A."/>
            <person name="Maekelae M.R."/>
            <person name="Malavazi I."/>
            <person name="Melin P."/>
            <person name="Meyer V."/>
            <person name="Mielnichuk N."/>
            <person name="Miskei M."/>
            <person name="Molnar A.P."/>
            <person name="Mule G."/>
            <person name="Ngan C.Y."/>
            <person name="Orejas M."/>
            <person name="Orosz E."/>
            <person name="Ouedraogo J.P."/>
            <person name="Overkamp K.M."/>
            <person name="Park H.-S."/>
            <person name="Perrone G."/>
            <person name="Piumi F."/>
            <person name="Punt P.J."/>
            <person name="Ram A.F."/>
            <person name="Ramon A."/>
            <person name="Rauscher S."/>
            <person name="Record E."/>
            <person name="Riano-Pachon D.M."/>
            <person name="Robert V."/>
            <person name="Roehrig J."/>
            <person name="Ruller R."/>
            <person name="Salamov A."/>
            <person name="Salih N.S."/>
            <person name="Samson R.A."/>
            <person name="Sandor E."/>
            <person name="Sanguinetti M."/>
            <person name="Schuetze T."/>
            <person name="Sepcic K."/>
            <person name="Shelest E."/>
            <person name="Sherlock G."/>
            <person name="Sophianopoulou V."/>
            <person name="Squina F.M."/>
            <person name="Sun H."/>
            <person name="Susca A."/>
            <person name="Todd R.B."/>
            <person name="Tsang A."/>
            <person name="Unkles S.E."/>
            <person name="van de Wiele N."/>
            <person name="van Rossen-Uffink D."/>
            <person name="Oliveira J.V."/>
            <person name="Vesth T.C."/>
            <person name="Visser J."/>
            <person name="Yu J.-H."/>
            <person name="Zhou M."/>
            <person name="Andersen M.R."/>
            <person name="Archer D.B."/>
            <person name="Baker S.E."/>
            <person name="Benoit I."/>
            <person name="Brakhage A.A."/>
            <person name="Braus G.H."/>
            <person name="Fischer R."/>
            <person name="Frisvad J.C."/>
            <person name="Goldman G.H."/>
            <person name="Houbraken J."/>
            <person name="Oakley B."/>
            <person name="Pocsi I."/>
            <person name="Scazzocchio C."/>
            <person name="Seiboth B."/>
            <person name="vanKuyk P.A."/>
            <person name="Wortman J."/>
            <person name="Dyer P.S."/>
            <person name="Grigoriev I.V."/>
        </authorList>
    </citation>
    <scope>NUCLEOTIDE SEQUENCE [LARGE SCALE GENOMIC DNA]</scope>
    <source>
        <strain evidence="4">ITEM 5010</strain>
    </source>
</reference>
<evidence type="ECO:0000313" key="3">
    <source>
        <dbReference type="EMBL" id="OOG00431.1"/>
    </source>
</evidence>
<dbReference type="EMBL" id="KV907493">
    <property type="protein sequence ID" value="OOG00431.1"/>
    <property type="molecule type" value="Genomic_DNA"/>
</dbReference>
<dbReference type="Pfam" id="PF17283">
    <property type="entry name" value="Zn_ribbon_SprT"/>
    <property type="match status" value="1"/>
</dbReference>
<dbReference type="OrthoDB" id="20772at2759"/>
<accession>A0A1R3S144</accession>
<evidence type="ECO:0000259" key="2">
    <source>
        <dbReference type="SMART" id="SM00731"/>
    </source>
</evidence>
<feature type="compositionally biased region" description="Basic residues" evidence="1">
    <location>
        <begin position="260"/>
        <end position="270"/>
    </location>
</feature>
<feature type="compositionally biased region" description="Basic residues" evidence="1">
    <location>
        <begin position="371"/>
        <end position="381"/>
    </location>
</feature>
<sequence length="718" mass="81031">MARLNPASPVKPAKLQERQTPPQNRLSRTATIKREPRDRYQASIAQKNKAEKEQWAAIDDTWSKSRSTTVERPPQVKNRLQRANTVSSGTFDIFSESDGLSETENSSFSSSSRSLLTEDRTSDPLKLSQVNSLLLPLSHQPRNRPPRKSVGYNYDKENDPIDGEEQEDEGSSLSRNSSTASNRSAARSITRQAPPRGRSRTRYLGHQQPETESEVEESENGFDSMDDFIVSDNEEISYHETSDDETSEQEEKQPTPSPPRTRKRLMRGKRPGPGIEPTLQDSSHNGSLYLEPSLPATMTRAVPSLDPKPKKLFQNELDVLEKLNDLRLNNEEFDQLDQDPDEDTEEVDSLAKKSQASKSELETPPSSPSKRCLRSPTKSRVHIPPTPHRESVDAFWSQETTNNWVDRYSPCKVGLLSDFDESEAEDSDTDIMLKAARTEQPPPIKVATDTDIVAKTAKTSRTPAKALPKTPSKTPSKTALRKAEADKRKADKARKQEFINKRQTMAEEFLKVLDDTVTGGQISRLTAATGGVIIEWKSFRTTAGRTSWRLDAEDPRKHHALIELATQVVDAEDRLIKTLAHEYCHLANYMISRVLKAAHGKSFYKWAHKVVEAFKDHPIYGQHIEITTRHNYDIDYKYVWRCVDCSLDYGRHSKSINVRTARCGTCEGLLQQIKPKPRNVSPLKKATPLKPTAGLVNEVARVMKQAEKQTHYIDLTEA</sequence>
<dbReference type="GO" id="GO:0005634">
    <property type="term" value="C:nucleus"/>
    <property type="evidence" value="ECO:0007669"/>
    <property type="project" value="TreeGrafter"/>
</dbReference>
<feature type="compositionally biased region" description="Polar residues" evidence="1">
    <location>
        <begin position="18"/>
        <end position="30"/>
    </location>
</feature>
<feature type="region of interest" description="Disordered" evidence="1">
    <location>
        <begin position="458"/>
        <end position="494"/>
    </location>
</feature>
<feature type="compositionally biased region" description="Low complexity" evidence="1">
    <location>
        <begin position="100"/>
        <end position="115"/>
    </location>
</feature>
<dbReference type="STRING" id="602072.A0A1R3S144"/>
<feature type="compositionally biased region" description="Polar residues" evidence="1">
    <location>
        <begin position="81"/>
        <end position="90"/>
    </location>
</feature>
<dbReference type="InterPro" id="IPR035240">
    <property type="entry name" value="SprT_Zn_ribbon"/>
</dbReference>
<dbReference type="SMART" id="SM00731">
    <property type="entry name" value="SprT"/>
    <property type="match status" value="1"/>
</dbReference>
<feature type="region of interest" description="Disordered" evidence="1">
    <location>
        <begin position="331"/>
        <end position="396"/>
    </location>
</feature>
<dbReference type="GO" id="GO:0006950">
    <property type="term" value="P:response to stress"/>
    <property type="evidence" value="ECO:0007669"/>
    <property type="project" value="UniProtKB-ARBA"/>
</dbReference>
<evidence type="ECO:0000256" key="1">
    <source>
        <dbReference type="SAM" id="MobiDB-lite"/>
    </source>
</evidence>
<feature type="domain" description="SprT-like" evidence="2">
    <location>
        <begin position="503"/>
        <end position="673"/>
    </location>
</feature>
<dbReference type="VEuPathDB" id="FungiDB:ASPCADRAFT_511429"/>
<feature type="compositionally biased region" description="Acidic residues" evidence="1">
    <location>
        <begin position="211"/>
        <end position="226"/>
    </location>
</feature>
<keyword evidence="4" id="KW-1185">Reference proteome</keyword>
<dbReference type="AlphaFoldDB" id="A0A1R3S144"/>
<dbReference type="PANTHER" id="PTHR23099">
    <property type="entry name" value="TRANSCRIPTIONAL REGULATOR"/>
    <property type="match status" value="1"/>
</dbReference>
<feature type="compositionally biased region" description="Basic and acidic residues" evidence="1">
    <location>
        <begin position="481"/>
        <end position="494"/>
    </location>
</feature>
<feature type="compositionally biased region" description="Acidic residues" evidence="1">
    <location>
        <begin position="331"/>
        <end position="348"/>
    </location>
</feature>
<protein>
    <recommendedName>
        <fullName evidence="2">SprT-like domain-containing protein</fullName>
    </recommendedName>
</protein>
<organism evidence="3 4">
    <name type="scientific">Aspergillus carbonarius (strain ITEM 5010)</name>
    <dbReference type="NCBI Taxonomy" id="602072"/>
    <lineage>
        <taxon>Eukaryota</taxon>
        <taxon>Fungi</taxon>
        <taxon>Dikarya</taxon>
        <taxon>Ascomycota</taxon>
        <taxon>Pezizomycotina</taxon>
        <taxon>Eurotiomycetes</taxon>
        <taxon>Eurotiomycetidae</taxon>
        <taxon>Eurotiales</taxon>
        <taxon>Aspergillaceae</taxon>
        <taxon>Aspergillus</taxon>
        <taxon>Aspergillus subgen. Circumdati</taxon>
    </lineage>
</organism>
<dbReference type="PANTHER" id="PTHR23099:SF0">
    <property type="entry name" value="GERM CELL NUCLEAR ACIDIC PROTEIN"/>
    <property type="match status" value="1"/>
</dbReference>
<feature type="region of interest" description="Disordered" evidence="1">
    <location>
        <begin position="1"/>
        <end position="292"/>
    </location>
</feature>